<reference evidence="2 3" key="1">
    <citation type="submission" date="2016-12" db="EMBL/GenBank/DDBJ databases">
        <title>Discovery of methanogenic haloarchaea.</title>
        <authorList>
            <person name="Sorokin D.Y."/>
            <person name="Makarova K.S."/>
            <person name="Abbas B."/>
            <person name="Ferrer M."/>
            <person name="Golyshin P.N."/>
        </authorList>
    </citation>
    <scope>NUCLEOTIDE SEQUENCE [LARGE SCALE GENOMIC DNA]</scope>
    <source>
        <strain evidence="2">AMET1</strain>
    </source>
</reference>
<dbReference type="AlphaFoldDB" id="A0A1Y3GCV1"/>
<evidence type="ECO:0000313" key="2">
    <source>
        <dbReference type="EMBL" id="OUJ18143.1"/>
    </source>
</evidence>
<dbReference type="OrthoDB" id="359387at2157"/>
<dbReference type="InterPro" id="IPR027417">
    <property type="entry name" value="P-loop_NTPase"/>
</dbReference>
<dbReference type="PANTHER" id="PTHR13748:SF62">
    <property type="entry name" value="COBW DOMAIN-CONTAINING PROTEIN"/>
    <property type="match status" value="1"/>
</dbReference>
<dbReference type="SUPFAM" id="SSF52540">
    <property type="entry name" value="P-loop containing nucleoside triphosphate hydrolases"/>
    <property type="match status" value="1"/>
</dbReference>
<dbReference type="Gene3D" id="3.40.50.300">
    <property type="entry name" value="P-loop containing nucleotide triphosphate hydrolases"/>
    <property type="match status" value="1"/>
</dbReference>
<dbReference type="GO" id="GO:0005737">
    <property type="term" value="C:cytoplasm"/>
    <property type="evidence" value="ECO:0007669"/>
    <property type="project" value="TreeGrafter"/>
</dbReference>
<name>A0A1Y3GCV1_9EURY</name>
<dbReference type="InterPro" id="IPR051316">
    <property type="entry name" value="Zinc-reg_GTPase_activator"/>
</dbReference>
<gene>
    <name evidence="2" type="ORF">AMET1_1045</name>
</gene>
<evidence type="ECO:0000313" key="3">
    <source>
        <dbReference type="Proteomes" id="UP000195137"/>
    </source>
</evidence>
<keyword evidence="3" id="KW-1185">Reference proteome</keyword>
<dbReference type="PANTHER" id="PTHR13748">
    <property type="entry name" value="COBW-RELATED"/>
    <property type="match status" value="1"/>
</dbReference>
<evidence type="ECO:0000259" key="1">
    <source>
        <dbReference type="Pfam" id="PF02492"/>
    </source>
</evidence>
<dbReference type="Pfam" id="PF02492">
    <property type="entry name" value="cobW"/>
    <property type="match status" value="1"/>
</dbReference>
<comment type="caution">
    <text evidence="2">The sequence shown here is derived from an EMBL/GenBank/DDBJ whole genome shotgun (WGS) entry which is preliminary data.</text>
</comment>
<dbReference type="RefSeq" id="WP_161490783.1">
    <property type="nucleotide sequence ID" value="NZ_MRZU01000004.1"/>
</dbReference>
<dbReference type="InterPro" id="IPR003495">
    <property type="entry name" value="CobW/HypB/UreG_nucleotide-bd"/>
</dbReference>
<sequence>MGTKFVVVSGFLGSGKTTFLLNFGKELANKDVSVGILVNDFGEVTVDGETLEEYDMDATEIAQGCVCCEVRQSLVLSIRDLRKAFDPDVIILETSGVASLVPIFRTVDKYVDEIKTITLVDLARYDEIIDAFEVVGNQIRAADLILLNKKDIASEEQIKHTKKKVKKILDRNKMNTEIKEISARNGEGTEESINLVLEE</sequence>
<organism evidence="2 3">
    <name type="scientific">Methanonatronarchaeum thermophilum</name>
    <dbReference type="NCBI Taxonomy" id="1927129"/>
    <lineage>
        <taxon>Archaea</taxon>
        <taxon>Methanobacteriati</taxon>
        <taxon>Methanobacteriota</taxon>
        <taxon>Methanonatronarchaeia</taxon>
        <taxon>Methanonatronarchaeales</taxon>
        <taxon>Methanonatronarchaeaceae</taxon>
        <taxon>Methanonatronarchaeum</taxon>
    </lineage>
</organism>
<protein>
    <submittedName>
        <fullName evidence="2">GTPase G3E family</fullName>
    </submittedName>
</protein>
<dbReference type="Proteomes" id="UP000195137">
    <property type="component" value="Unassembled WGS sequence"/>
</dbReference>
<dbReference type="EMBL" id="MRZU01000004">
    <property type="protein sequence ID" value="OUJ18143.1"/>
    <property type="molecule type" value="Genomic_DNA"/>
</dbReference>
<proteinExistence type="predicted"/>
<accession>A0A1Y3GCV1</accession>
<feature type="domain" description="CobW/HypB/UreG nucleotide-binding" evidence="1">
    <location>
        <begin position="6"/>
        <end position="173"/>
    </location>
</feature>